<dbReference type="Proteomes" id="UP000813215">
    <property type="component" value="Unassembled WGS sequence"/>
</dbReference>
<evidence type="ECO:0000313" key="1">
    <source>
        <dbReference type="EMBL" id="MBW4434454.1"/>
    </source>
</evidence>
<dbReference type="EMBL" id="JAHHHW010000131">
    <property type="protein sequence ID" value="MBW4434454.1"/>
    <property type="molecule type" value="Genomic_DNA"/>
</dbReference>
<dbReference type="InterPro" id="IPR011747">
    <property type="entry name" value="CHP02241"/>
</dbReference>
<reference evidence="1" key="2">
    <citation type="journal article" date="2022" name="Microbiol. Resour. Announc.">
        <title>Metagenome Sequencing to Explore Phylogenomics of Terrestrial Cyanobacteria.</title>
        <authorList>
            <person name="Ward R.D."/>
            <person name="Stajich J.E."/>
            <person name="Johansen J.R."/>
            <person name="Huntemann M."/>
            <person name="Clum A."/>
            <person name="Foster B."/>
            <person name="Foster B."/>
            <person name="Roux S."/>
            <person name="Palaniappan K."/>
            <person name="Varghese N."/>
            <person name="Mukherjee S."/>
            <person name="Reddy T.B.K."/>
            <person name="Daum C."/>
            <person name="Copeland A."/>
            <person name="Chen I.A."/>
            <person name="Ivanova N.N."/>
            <person name="Kyrpides N.C."/>
            <person name="Shapiro N."/>
            <person name="Eloe-Fadrosh E.A."/>
            <person name="Pietrasiak N."/>
        </authorList>
    </citation>
    <scope>NUCLEOTIDE SEQUENCE</scope>
    <source>
        <strain evidence="1">HA4357-MV3</strain>
    </source>
</reference>
<organism evidence="1 2">
    <name type="scientific">Pelatocladus maniniholoensis HA4357-MV3</name>
    <dbReference type="NCBI Taxonomy" id="1117104"/>
    <lineage>
        <taxon>Bacteria</taxon>
        <taxon>Bacillati</taxon>
        <taxon>Cyanobacteriota</taxon>
        <taxon>Cyanophyceae</taxon>
        <taxon>Nostocales</taxon>
        <taxon>Nostocaceae</taxon>
        <taxon>Pelatocladus</taxon>
    </lineage>
</organism>
<reference evidence="1" key="1">
    <citation type="submission" date="2021-05" db="EMBL/GenBank/DDBJ databases">
        <authorList>
            <person name="Pietrasiak N."/>
            <person name="Ward R."/>
            <person name="Stajich J.E."/>
            <person name="Kurbessoian T."/>
        </authorList>
    </citation>
    <scope>NUCLEOTIDE SEQUENCE</scope>
    <source>
        <strain evidence="1">HA4357-MV3</strain>
    </source>
</reference>
<dbReference type="GO" id="GO:0005198">
    <property type="term" value="F:structural molecule activity"/>
    <property type="evidence" value="ECO:0007669"/>
    <property type="project" value="InterPro"/>
</dbReference>
<dbReference type="PANTHER" id="PTHR38009">
    <property type="entry name" value="CONSERVED HYPOTHETICAL PHAGE TAIL PROTEIN"/>
    <property type="match status" value="1"/>
</dbReference>
<gene>
    <name evidence="1" type="ORF">KME28_22745</name>
</gene>
<dbReference type="NCBIfam" id="TIGR02241">
    <property type="entry name" value="conserved hypothetical phage tail region protein"/>
    <property type="match status" value="1"/>
</dbReference>
<proteinExistence type="predicted"/>
<accession>A0A9E3HCW8</accession>
<comment type="caution">
    <text evidence="1">The sequence shown here is derived from an EMBL/GenBank/DDBJ whole genome shotgun (WGS) entry which is preliminary data.</text>
</comment>
<dbReference type="Pfam" id="PF06841">
    <property type="entry name" value="Phage_T4_gp19"/>
    <property type="match status" value="1"/>
</dbReference>
<name>A0A9E3HCW8_9NOST</name>
<sequence length="143" mass="15923">MAGDRKDPYKVYNFELEIGGKRAGFQECSGLDSSQDPIEYREGNEKTLTVRKLPGLVKYSNISLKYGITEDTSLWEWLTKAVTGKVERVDGTISLLDDTGASKLKWKFKAGWPTKWTGATFNATSNEVAIETLEIAHEGIEKG</sequence>
<evidence type="ECO:0000313" key="2">
    <source>
        <dbReference type="Proteomes" id="UP000813215"/>
    </source>
</evidence>
<protein>
    <submittedName>
        <fullName evidence="1">Phage tail protein</fullName>
    </submittedName>
</protein>
<dbReference type="InterPro" id="IPR010667">
    <property type="entry name" value="Phage_T4_Gp19"/>
</dbReference>
<dbReference type="PANTHER" id="PTHR38009:SF1">
    <property type="entry name" value="CONSERVED HYPOTHETICAL PHAGE TAIL PROTEIN"/>
    <property type="match status" value="1"/>
</dbReference>
<dbReference type="AlphaFoldDB" id="A0A9E3HCW8"/>